<dbReference type="InterPro" id="IPR000421">
    <property type="entry name" value="FA58C"/>
</dbReference>
<dbReference type="Pfam" id="PF00754">
    <property type="entry name" value="F5_F8_type_C"/>
    <property type="match status" value="1"/>
</dbReference>
<reference evidence="3" key="1">
    <citation type="journal article" date="2019" name="Int. J. Syst. Evol. Microbiol.">
        <title>The Global Catalogue of Microorganisms (GCM) 10K type strain sequencing project: providing services to taxonomists for standard genome sequencing and annotation.</title>
        <authorList>
            <consortium name="The Broad Institute Genomics Platform"/>
            <consortium name="The Broad Institute Genome Sequencing Center for Infectious Disease"/>
            <person name="Wu L."/>
            <person name="Ma J."/>
        </authorList>
    </citation>
    <scope>NUCLEOTIDE SEQUENCE [LARGE SCALE GENOMIC DNA]</scope>
    <source>
        <strain evidence="3">CGMCC 1.12286</strain>
    </source>
</reference>
<dbReference type="Pfam" id="PF20957">
    <property type="entry name" value="GxGYxYP_N_2nd"/>
    <property type="match status" value="1"/>
</dbReference>
<dbReference type="SUPFAM" id="SSF49785">
    <property type="entry name" value="Galactose-binding domain-like"/>
    <property type="match status" value="1"/>
</dbReference>
<sequence length="666" mass="74597">MNRENQFVGWQPYRSLNEGMNWPDGQALPSFATPEELDTFTLYHQPDDVKNTLTVMQGLINRKKTRIFLNGIKGKEEGADHWPTALHLHRNEKTTDVFAFIAKYQHEFGGVVVYDGERSPHMVNLAGTIAGLQNLLPVDVKFYQAFAANGIELKILVDLTTLQFENHVEMYQYMYDTYWEGCTKRVMVSVDPVVHHAYIRDMAAAVGAAVVWLDARIPEEAAMLHRFLDDMTAGESILLGWWPEERSGIGAGTRHGISTIPSDYYDNATVYAGMSHILRIPTVPKKQRLENKVYIAIFLSDGDNVQYCQHHMSILWRDPKRGTIPINWTISPGLADIGPGLLNYYYDTITENDCMCSGPSGLGYALIYDSHNEVYYLQDGELANAYAKFSEQYLAKTGIRVITVWDVLREIHFDAYATHCRTLYGVTLEDWFRKPAALKIHVEQNKLTFAPNYPAYAETCDDIYNHMKEAIATFDGTKPLFLSGQGVSWSMTAENLAELKQRFEDLQPGKIEFVRADHFFALHNEANGVPFNLALSPDVKVTASDSTCHPAKVINGSPSGDNVWSSKNPGAWVSLDLGAAYSLTRYTLKNAEFSGMDASLNTVALKLEVSLNGKDWTLVDEQTGNEKAAIDVNLDPVKARYARLTVIDPGADGVTRLADLELYGIA</sequence>
<dbReference type="InterPro" id="IPR008979">
    <property type="entry name" value="Galactose-bd-like_sf"/>
</dbReference>
<dbReference type="EMBL" id="JBHUCX010000004">
    <property type="protein sequence ID" value="MFD1673257.1"/>
    <property type="molecule type" value="Genomic_DNA"/>
</dbReference>
<accession>A0ABW4JA83</accession>
<proteinExistence type="predicted"/>
<evidence type="ECO:0000259" key="1">
    <source>
        <dbReference type="PROSITE" id="PS50022"/>
    </source>
</evidence>
<dbReference type="Proteomes" id="UP001597079">
    <property type="component" value="Unassembled WGS sequence"/>
</dbReference>
<protein>
    <submittedName>
        <fullName evidence="2">Discoidin domain-containing protein</fullName>
    </submittedName>
</protein>
<name>A0ABW4JA83_9BACL</name>
<dbReference type="InterPro" id="IPR038410">
    <property type="entry name" value="GxGYxYP_C_sf"/>
</dbReference>
<dbReference type="Pfam" id="PF20958">
    <property type="entry name" value="GxGYxYP_N_3rd"/>
    <property type="match status" value="1"/>
</dbReference>
<dbReference type="Pfam" id="PF14323">
    <property type="entry name" value="GxGYxYP_C"/>
    <property type="match status" value="1"/>
</dbReference>
<gene>
    <name evidence="2" type="ORF">ACFSB2_00790</name>
</gene>
<dbReference type="PROSITE" id="PS50022">
    <property type="entry name" value="FA58C_3"/>
    <property type="match status" value="1"/>
</dbReference>
<evidence type="ECO:0000313" key="3">
    <source>
        <dbReference type="Proteomes" id="UP001597079"/>
    </source>
</evidence>
<dbReference type="InterPro" id="IPR048309">
    <property type="entry name" value="GxGYxYP_N_3rd"/>
</dbReference>
<evidence type="ECO:0000313" key="2">
    <source>
        <dbReference type="EMBL" id="MFD1673257.1"/>
    </source>
</evidence>
<dbReference type="InterPro" id="IPR025832">
    <property type="entry name" value="GxGYxYP_C"/>
</dbReference>
<dbReference type="PANTHER" id="PTHR37321:SF1">
    <property type="entry name" value="EXPORTED PROTEIN"/>
    <property type="match status" value="1"/>
</dbReference>
<dbReference type="PANTHER" id="PTHR37321">
    <property type="entry name" value="EXPORTED PROTEIN-RELATED"/>
    <property type="match status" value="1"/>
</dbReference>
<dbReference type="InterPro" id="IPR048310">
    <property type="entry name" value="GxGYxYP_N_2nd"/>
</dbReference>
<keyword evidence="3" id="KW-1185">Reference proteome</keyword>
<comment type="caution">
    <text evidence="2">The sequence shown here is derived from an EMBL/GenBank/DDBJ whole genome shotgun (WGS) entry which is preliminary data.</text>
</comment>
<dbReference type="Gene3D" id="2.60.120.260">
    <property type="entry name" value="Galactose-binding domain-like"/>
    <property type="match status" value="1"/>
</dbReference>
<dbReference type="RefSeq" id="WP_377940617.1">
    <property type="nucleotide sequence ID" value="NZ_JBHUCX010000004.1"/>
</dbReference>
<dbReference type="Gene3D" id="3.20.20.490">
    <property type="entry name" value="GxGYxYP glycoside hydrolase, C-terminal domain"/>
    <property type="match status" value="1"/>
</dbReference>
<feature type="domain" description="F5/8 type C" evidence="1">
    <location>
        <begin position="522"/>
        <end position="665"/>
    </location>
</feature>
<organism evidence="2 3">
    <name type="scientific">Alicyclobacillus fodiniaquatilis</name>
    <dbReference type="NCBI Taxonomy" id="1661150"/>
    <lineage>
        <taxon>Bacteria</taxon>
        <taxon>Bacillati</taxon>
        <taxon>Bacillota</taxon>
        <taxon>Bacilli</taxon>
        <taxon>Bacillales</taxon>
        <taxon>Alicyclobacillaceae</taxon>
        <taxon>Alicyclobacillus</taxon>
    </lineage>
</organism>